<keyword evidence="2" id="KW-1185">Reference proteome</keyword>
<evidence type="ECO:0000313" key="1">
    <source>
        <dbReference type="EMBL" id="MEC0276913.1"/>
    </source>
</evidence>
<organism evidence="1 2">
    <name type="scientific">Peribacillus castrilensis</name>
    <dbReference type="NCBI Taxonomy" id="2897690"/>
    <lineage>
        <taxon>Bacteria</taxon>
        <taxon>Bacillati</taxon>
        <taxon>Bacillota</taxon>
        <taxon>Bacilli</taxon>
        <taxon>Bacillales</taxon>
        <taxon>Bacillaceae</taxon>
        <taxon>Peribacillus</taxon>
    </lineage>
</organism>
<reference evidence="1 2" key="1">
    <citation type="submission" date="2023-03" db="EMBL/GenBank/DDBJ databases">
        <title>Bacillus Genome Sequencing.</title>
        <authorList>
            <person name="Dunlap C."/>
        </authorList>
    </citation>
    <scope>NUCLEOTIDE SEQUENCE [LARGE SCALE GENOMIC DNA]</scope>
    <source>
        <strain evidence="1 2">B-41290</strain>
    </source>
</reference>
<gene>
    <name evidence="1" type="ORF">P4706_28385</name>
</gene>
<dbReference type="EMBL" id="JARNBH010000042">
    <property type="protein sequence ID" value="MEC0276913.1"/>
    <property type="molecule type" value="Genomic_DNA"/>
</dbReference>
<dbReference type="Proteomes" id="UP001307168">
    <property type="component" value="Unassembled WGS sequence"/>
</dbReference>
<proteinExistence type="predicted"/>
<sequence>MFTHVKCLKRVEDGEGVYCFEKQFYEIIDHNSEEDLYTIECDIPELELQILGDDPAFEFMRVGV</sequence>
<accession>A0AAW9NLD9</accession>
<comment type="caution">
    <text evidence="1">The sequence shown here is derived from an EMBL/GenBank/DDBJ whole genome shotgun (WGS) entry which is preliminary data.</text>
</comment>
<dbReference type="AlphaFoldDB" id="A0AAW9NLD9"/>
<protein>
    <submittedName>
        <fullName evidence="1">Uncharacterized protein</fullName>
    </submittedName>
</protein>
<dbReference type="RefSeq" id="WP_367408453.1">
    <property type="nucleotide sequence ID" value="NZ_JARNBH010000042.1"/>
</dbReference>
<name>A0AAW9NLD9_9BACI</name>
<evidence type="ECO:0000313" key="2">
    <source>
        <dbReference type="Proteomes" id="UP001307168"/>
    </source>
</evidence>